<comment type="caution">
    <text evidence="3">The sequence shown here is derived from an EMBL/GenBank/DDBJ whole genome shotgun (WGS) entry which is preliminary data.</text>
</comment>
<proteinExistence type="predicted"/>
<feature type="domain" description="DUF6589" evidence="2">
    <location>
        <begin position="342"/>
        <end position="756"/>
    </location>
</feature>
<dbReference type="AlphaFoldDB" id="A0A369K0K1"/>
<dbReference type="EMBL" id="LUEZ02000021">
    <property type="protein sequence ID" value="RDB26990.1"/>
    <property type="molecule type" value="Genomic_DNA"/>
</dbReference>
<evidence type="ECO:0000313" key="4">
    <source>
        <dbReference type="Proteomes" id="UP000076154"/>
    </source>
</evidence>
<accession>A0A369K0K1</accession>
<feature type="region of interest" description="Disordered" evidence="1">
    <location>
        <begin position="134"/>
        <end position="153"/>
    </location>
</feature>
<evidence type="ECO:0000313" key="3">
    <source>
        <dbReference type="EMBL" id="RDB26990.1"/>
    </source>
</evidence>
<evidence type="ECO:0000259" key="2">
    <source>
        <dbReference type="Pfam" id="PF20231"/>
    </source>
</evidence>
<protein>
    <recommendedName>
        <fullName evidence="2">DUF6589 domain-containing protein</fullName>
    </recommendedName>
</protein>
<gene>
    <name evidence="3" type="ORF">Hypma_005135</name>
</gene>
<name>A0A369K0K1_HYPMA</name>
<dbReference type="InParanoid" id="A0A369K0K1"/>
<organism evidence="3 4">
    <name type="scientific">Hypsizygus marmoreus</name>
    <name type="common">White beech mushroom</name>
    <name type="synonym">Agaricus marmoreus</name>
    <dbReference type="NCBI Taxonomy" id="39966"/>
    <lineage>
        <taxon>Eukaryota</taxon>
        <taxon>Fungi</taxon>
        <taxon>Dikarya</taxon>
        <taxon>Basidiomycota</taxon>
        <taxon>Agaricomycotina</taxon>
        <taxon>Agaricomycetes</taxon>
        <taxon>Agaricomycetidae</taxon>
        <taxon>Agaricales</taxon>
        <taxon>Tricholomatineae</taxon>
        <taxon>Lyophyllaceae</taxon>
        <taxon>Hypsizygus</taxon>
    </lineage>
</organism>
<dbReference type="STRING" id="39966.A0A369K0K1"/>
<sequence length="841" mass="95488">MSPFDEDDDFYDDSSDNGLFHDDIRLHSDGPLDSDSESSSMDDEDSQELLEFEEEENEEEDLGEDMGAGQTAGAGNMVDKVLHVLHLMAALGMDVPSFLDALSWGDDACIKNPTIRTARTKLLKSDALPGILRRWWNPPSPSQSRRPSGGRDKMESFVTETFTSVVDSELEALAPLFTSPTGDDISEEELTSVVFSETSLLAHQHAPNLCSLLHDLAYTPTQRKKNAHKDPQKIELITLSTLSYARNHHRNRFQKFFAFYFKFRGITAKGFDTLHALGLTMSHKWTCNAIGRMSARAMEERLDNQSQFGSGAAATVYIKRDAKQLSSTANRDFQEKRAEGMKNPITGGKIYQLAHVAEKRIQPHILWQILKVILDHPEFDFATYKFKDSSSLNPPHAVDELPVGIDHVTLQFLLGSVNIPEAGYEDNSRLIQEWLRQLGLNTPENVQKLSLEQLIAWIGDQLTIDRLRKLFKFRAEDLNSYDRLDWVVLVFGWLHLMMAFANTLHKQYMGTAHGRGLSQAFDLLTKKGLGTSSIQGPFYHDLNEILYHKAAAHLREDWCFVAGIQHIHELRDKTPTELLDLAEVILQKHASNEALSTMAAQGEDQQDEVKQQTIMWNRDILHYIVLDQAIKNGDVGLMEDFLPHLLFRFIGGGSSNYTIEVLELLQALHREWPDELKQFVRHSCWLVNFHGKRSTHLPIDKAQEHNIKRVKVNYRSEGPSINWEYMHKLHPAIPIIDAVASHIEEEFKTVMRGKKHTVPKAELDIQALHKSYRSSDVHKYIPGRKHALEADHAKDFIAVGALELGTGKLLQRWVDGRSFRRSTTQEFNLPDSDDSDESSTT</sequence>
<feature type="region of interest" description="Disordered" evidence="1">
    <location>
        <begin position="1"/>
        <end position="72"/>
    </location>
</feature>
<feature type="compositionally biased region" description="Low complexity" evidence="1">
    <location>
        <begin position="134"/>
        <end position="147"/>
    </location>
</feature>
<dbReference type="Proteomes" id="UP000076154">
    <property type="component" value="Unassembled WGS sequence"/>
</dbReference>
<keyword evidence="4" id="KW-1185">Reference proteome</keyword>
<reference evidence="3" key="1">
    <citation type="submission" date="2018-04" db="EMBL/GenBank/DDBJ databases">
        <title>Whole genome sequencing of Hypsizygus marmoreus.</title>
        <authorList>
            <person name="Choi I.-G."/>
            <person name="Min B."/>
            <person name="Kim J.-G."/>
            <person name="Kim S."/>
            <person name="Oh Y.-L."/>
            <person name="Kong W.-S."/>
            <person name="Park H."/>
            <person name="Jeong J."/>
            <person name="Song E.-S."/>
        </authorList>
    </citation>
    <scope>NUCLEOTIDE SEQUENCE [LARGE SCALE GENOMIC DNA]</scope>
    <source>
        <strain evidence="3">51987-8</strain>
    </source>
</reference>
<evidence type="ECO:0000256" key="1">
    <source>
        <dbReference type="SAM" id="MobiDB-lite"/>
    </source>
</evidence>
<dbReference type="Pfam" id="PF20231">
    <property type="entry name" value="DUF6589"/>
    <property type="match status" value="1"/>
</dbReference>
<feature type="compositionally biased region" description="Basic and acidic residues" evidence="1">
    <location>
        <begin position="19"/>
        <end position="30"/>
    </location>
</feature>
<dbReference type="OrthoDB" id="3251235at2759"/>
<feature type="compositionally biased region" description="Acidic residues" evidence="1">
    <location>
        <begin position="1"/>
        <end position="15"/>
    </location>
</feature>
<dbReference type="InterPro" id="IPR046496">
    <property type="entry name" value="DUF6589"/>
</dbReference>
<feature type="compositionally biased region" description="Acidic residues" evidence="1">
    <location>
        <begin position="32"/>
        <end position="64"/>
    </location>
</feature>